<dbReference type="PANTHER" id="PTHR43836">
    <property type="entry name" value="CATECHOL O-METHYLTRANSFERASE 1-RELATED"/>
    <property type="match status" value="1"/>
</dbReference>
<evidence type="ECO:0000313" key="8">
    <source>
        <dbReference type="Proteomes" id="UP000298493"/>
    </source>
</evidence>
<keyword evidence="5" id="KW-0128">Catecholamine metabolism</keyword>
<evidence type="ECO:0000313" key="7">
    <source>
        <dbReference type="EMBL" id="TID19153.1"/>
    </source>
</evidence>
<keyword evidence="2 7" id="KW-0489">Methyltransferase</keyword>
<dbReference type="Gene3D" id="3.40.50.150">
    <property type="entry name" value="Vaccinia Virus protein VP39"/>
    <property type="match status" value="1"/>
</dbReference>
<comment type="caution">
    <text evidence="7">The sequence shown here is derived from an EMBL/GenBank/DDBJ whole genome shotgun (WGS) entry which is preliminary data.</text>
</comment>
<dbReference type="PANTHER" id="PTHR43836:SF2">
    <property type="entry name" value="CATECHOL O-METHYLTRANSFERASE 1-RELATED"/>
    <property type="match status" value="1"/>
</dbReference>
<keyword evidence="4" id="KW-0949">S-adenosyl-L-methionine</keyword>
<evidence type="ECO:0000256" key="4">
    <source>
        <dbReference type="ARBA" id="ARBA00022691"/>
    </source>
</evidence>
<dbReference type="OrthoDB" id="186626at2759"/>
<evidence type="ECO:0000256" key="2">
    <source>
        <dbReference type="ARBA" id="ARBA00022603"/>
    </source>
</evidence>
<dbReference type="EMBL" id="SNSC02000013">
    <property type="protein sequence ID" value="TID19153.1"/>
    <property type="molecule type" value="Genomic_DNA"/>
</dbReference>
<evidence type="ECO:0000256" key="6">
    <source>
        <dbReference type="ARBA" id="ARBA00023453"/>
    </source>
</evidence>
<dbReference type="Proteomes" id="UP000298493">
    <property type="component" value="Unassembled WGS sequence"/>
</dbReference>
<dbReference type="AlphaFoldDB" id="A0A4Z1PDD5"/>
<gene>
    <name evidence="7" type="ORF">E6O75_ATG06274</name>
</gene>
<proteinExistence type="inferred from homology"/>
<sequence>MPSFDETKAYAAQEDIYFDDGREEALVAFVQAKSGVQNQPSKILDAIDEYGREHKYLMNVGEDKGRLVCSLIRELKPKVMVELGGYCGYSTILFANVLKKAGGQKFYSMEKSPKFGKIIETLVKLAGLDDIVEVVVGGSTESLQKLHDDGKLKQIDMMFLDHYKPLYTTDLKLCESLGMIKKGTVLAADNVIKPGNPRYLKYVRSTPQEKQMALKFGDPEVNASDAFKKFSITHAALYGSEEIPKGETSGNPNIIYQSDMVHSFEPTGIPDGVEITYCMGEESQSE</sequence>
<protein>
    <recommendedName>
        <fullName evidence="1">catechol O-methyltransferase</fullName>
        <ecNumber evidence="1">2.1.1.6</ecNumber>
    </recommendedName>
</protein>
<name>A0A4Z1PDD5_9PEZI</name>
<dbReference type="InterPro" id="IPR029063">
    <property type="entry name" value="SAM-dependent_MTases_sf"/>
</dbReference>
<evidence type="ECO:0000256" key="3">
    <source>
        <dbReference type="ARBA" id="ARBA00022679"/>
    </source>
</evidence>
<dbReference type="STRING" id="86259.A0A4Z1PDD5"/>
<evidence type="ECO:0000256" key="5">
    <source>
        <dbReference type="ARBA" id="ARBA00022939"/>
    </source>
</evidence>
<dbReference type="GO" id="GO:0032259">
    <property type="term" value="P:methylation"/>
    <property type="evidence" value="ECO:0007669"/>
    <property type="project" value="UniProtKB-KW"/>
</dbReference>
<evidence type="ECO:0000256" key="1">
    <source>
        <dbReference type="ARBA" id="ARBA00012880"/>
    </source>
</evidence>
<keyword evidence="8" id="KW-1185">Reference proteome</keyword>
<dbReference type="SUPFAM" id="SSF53335">
    <property type="entry name" value="S-adenosyl-L-methionine-dependent methyltransferases"/>
    <property type="match status" value="1"/>
</dbReference>
<reference evidence="7 8" key="1">
    <citation type="submission" date="2019-04" db="EMBL/GenBank/DDBJ databases">
        <title>High contiguity whole genome sequence and gene annotation resource for two Venturia nashicola isolates.</title>
        <authorList>
            <person name="Prokchorchik M."/>
            <person name="Won K."/>
            <person name="Lee Y."/>
            <person name="Choi E.D."/>
            <person name="Segonzac C."/>
            <person name="Sohn K.H."/>
        </authorList>
    </citation>
    <scope>NUCLEOTIDE SEQUENCE [LARGE SCALE GENOMIC DNA]</scope>
    <source>
        <strain evidence="7 8">PRI2</strain>
    </source>
</reference>
<dbReference type="EC" id="2.1.1.6" evidence="1"/>
<dbReference type="PROSITE" id="PS51682">
    <property type="entry name" value="SAM_OMT_I"/>
    <property type="match status" value="1"/>
</dbReference>
<dbReference type="InterPro" id="IPR002935">
    <property type="entry name" value="SAM_O-MeTrfase"/>
</dbReference>
<dbReference type="GO" id="GO:0008171">
    <property type="term" value="F:O-methyltransferase activity"/>
    <property type="evidence" value="ECO:0007669"/>
    <property type="project" value="InterPro"/>
</dbReference>
<dbReference type="GO" id="GO:0006584">
    <property type="term" value="P:catecholamine metabolic process"/>
    <property type="evidence" value="ECO:0007669"/>
    <property type="project" value="UniProtKB-KW"/>
</dbReference>
<keyword evidence="3 7" id="KW-0808">Transferase</keyword>
<organism evidence="7 8">
    <name type="scientific">Venturia nashicola</name>
    <dbReference type="NCBI Taxonomy" id="86259"/>
    <lineage>
        <taxon>Eukaryota</taxon>
        <taxon>Fungi</taxon>
        <taxon>Dikarya</taxon>
        <taxon>Ascomycota</taxon>
        <taxon>Pezizomycotina</taxon>
        <taxon>Dothideomycetes</taxon>
        <taxon>Pleosporomycetidae</taxon>
        <taxon>Venturiales</taxon>
        <taxon>Venturiaceae</taxon>
        <taxon>Venturia</taxon>
    </lineage>
</organism>
<dbReference type="Pfam" id="PF01596">
    <property type="entry name" value="Methyltransf_3"/>
    <property type="match status" value="1"/>
</dbReference>
<comment type="similarity">
    <text evidence="6">Belongs to the class I-like SAM-binding methyltransferase superfamily. Cation-dependent O-methyltransferase family.</text>
</comment>
<accession>A0A4Z1PDD5</accession>